<protein>
    <submittedName>
        <fullName evidence="1">Uncharacterized protein</fullName>
    </submittedName>
</protein>
<sequence>MDPTDLADALTAYTVVMWLVANDRLDGQSDPARLKAVSEQIGPQFRAAPELRSLSPEQRAAEYERVAAMSLYGIAAYTAFEQKGDRSAKAELQAAAQESMQRVGWDLAALDITHRGFKPRR</sequence>
<accession>A0ABS9BAV5</accession>
<comment type="caution">
    <text evidence="1">The sequence shown here is derived from an EMBL/GenBank/DDBJ whole genome shotgun (WGS) entry which is preliminary data.</text>
</comment>
<dbReference type="Pfam" id="PF20388">
    <property type="entry name" value="DUF6683"/>
    <property type="match status" value="1"/>
</dbReference>
<dbReference type="Proteomes" id="UP001320154">
    <property type="component" value="Unassembled WGS sequence"/>
</dbReference>
<evidence type="ECO:0000313" key="2">
    <source>
        <dbReference type="Proteomes" id="UP001320154"/>
    </source>
</evidence>
<gene>
    <name evidence="1" type="ORF">HOP60_20015</name>
</gene>
<evidence type="ECO:0000313" key="1">
    <source>
        <dbReference type="EMBL" id="MCE8049002.1"/>
    </source>
</evidence>
<name>A0ABS9BAV5_9GAMM</name>
<organism evidence="1 2">
    <name type="scientific">Billgrantia desiderata</name>
    <dbReference type="NCBI Taxonomy" id="52021"/>
    <lineage>
        <taxon>Bacteria</taxon>
        <taxon>Pseudomonadati</taxon>
        <taxon>Pseudomonadota</taxon>
        <taxon>Gammaproteobacteria</taxon>
        <taxon>Oceanospirillales</taxon>
        <taxon>Halomonadaceae</taxon>
        <taxon>Billgrantia</taxon>
    </lineage>
</organism>
<dbReference type="EMBL" id="JABFTQ010000017">
    <property type="protein sequence ID" value="MCE8049002.1"/>
    <property type="molecule type" value="Genomic_DNA"/>
</dbReference>
<keyword evidence="2" id="KW-1185">Reference proteome</keyword>
<proteinExistence type="predicted"/>
<dbReference type="InterPro" id="IPR046505">
    <property type="entry name" value="DUF6683"/>
</dbReference>
<reference evidence="1 2" key="1">
    <citation type="journal article" date="2021" name="Front. Microbiol.">
        <title>Aerobic Denitrification and Heterotrophic Sulfur Oxidation in the Genus Halomonas Revealed by Six Novel Species Characterizations and Genome-Based Analysis.</title>
        <authorList>
            <person name="Wang L."/>
            <person name="Shao Z."/>
        </authorList>
    </citation>
    <scope>NUCLEOTIDE SEQUENCE [LARGE SCALE GENOMIC DNA]</scope>
    <source>
        <strain evidence="1 2">MCCC 1A05748</strain>
    </source>
</reference>